<dbReference type="AlphaFoldDB" id="A0A7S1GLW7"/>
<protein>
    <submittedName>
        <fullName evidence="3">Uncharacterized protein</fullName>
    </submittedName>
</protein>
<reference evidence="3" key="1">
    <citation type="submission" date="2021-01" db="EMBL/GenBank/DDBJ databases">
        <authorList>
            <person name="Corre E."/>
            <person name="Pelletier E."/>
            <person name="Niang G."/>
            <person name="Scheremetjew M."/>
            <person name="Finn R."/>
            <person name="Kale V."/>
            <person name="Holt S."/>
            <person name="Cochrane G."/>
            <person name="Meng A."/>
            <person name="Brown T."/>
            <person name="Cohen L."/>
        </authorList>
    </citation>
    <scope>NUCLEOTIDE SEQUENCE</scope>
    <source>
        <strain evidence="3">ECT3854</strain>
    </source>
</reference>
<organism evidence="3">
    <name type="scientific">Cyclophora tenuis</name>
    <name type="common">Marine diatom</name>
    <dbReference type="NCBI Taxonomy" id="216820"/>
    <lineage>
        <taxon>Eukaryota</taxon>
        <taxon>Sar</taxon>
        <taxon>Stramenopiles</taxon>
        <taxon>Ochrophyta</taxon>
        <taxon>Bacillariophyta</taxon>
        <taxon>Fragilariophyceae</taxon>
        <taxon>Fragilariophycidae</taxon>
        <taxon>Cyclophorales</taxon>
        <taxon>Cyclophoraceae</taxon>
        <taxon>Cyclophora</taxon>
    </lineage>
</organism>
<dbReference type="EMBL" id="HBFW01018458">
    <property type="protein sequence ID" value="CAD8940753.1"/>
    <property type="molecule type" value="Transcribed_RNA"/>
</dbReference>
<keyword evidence="2" id="KW-0812">Transmembrane</keyword>
<evidence type="ECO:0000313" key="3">
    <source>
        <dbReference type="EMBL" id="CAD8940753.1"/>
    </source>
</evidence>
<keyword evidence="2" id="KW-1133">Transmembrane helix</keyword>
<name>A0A7S1GLW7_CYCTE</name>
<gene>
    <name evidence="3" type="ORF">CTEN0397_LOCUS11819</name>
</gene>
<sequence>MEVRSMTFDQMEMRASLDRAHLIEREVFWQSVFYLSALYLTWPILIFATNRSAELLGVYGFWLAVYTLVPLQGALNAIVYFRPRVWRHNAKRRRLRSSGRGGGTSRVNGTNSFCLNRESVNHADESHNSFSIDETAPEDFSTFDIAALDERIEPSALIAGDIDEELKNFEHSRVRVSNLRPPTIPEEGELCRESSEAPPENSQVEENSLCPSKESVETGGPAVEIHHNKEDDVQSEMTFDG</sequence>
<evidence type="ECO:0000256" key="2">
    <source>
        <dbReference type="SAM" id="Phobius"/>
    </source>
</evidence>
<evidence type="ECO:0000256" key="1">
    <source>
        <dbReference type="SAM" id="MobiDB-lite"/>
    </source>
</evidence>
<feature type="region of interest" description="Disordered" evidence="1">
    <location>
        <begin position="92"/>
        <end position="111"/>
    </location>
</feature>
<proteinExistence type="predicted"/>
<feature type="transmembrane region" description="Helical" evidence="2">
    <location>
        <begin position="59"/>
        <end position="81"/>
    </location>
</feature>
<feature type="compositionally biased region" description="Polar residues" evidence="1">
    <location>
        <begin position="200"/>
        <end position="210"/>
    </location>
</feature>
<feature type="transmembrane region" description="Helical" evidence="2">
    <location>
        <begin position="27"/>
        <end position="47"/>
    </location>
</feature>
<keyword evidence="2" id="KW-0472">Membrane</keyword>
<accession>A0A7S1GLW7</accession>
<feature type="region of interest" description="Disordered" evidence="1">
    <location>
        <begin position="179"/>
        <end position="241"/>
    </location>
</feature>